<protein>
    <submittedName>
        <fullName evidence="1">Uncharacterized protein</fullName>
    </submittedName>
</protein>
<reference evidence="1 2" key="1">
    <citation type="submission" date="2023-06" db="EMBL/GenBank/DDBJ databases">
        <title>Paenibacillus polygonum sp. nov., an endophytic bacterium, isolated from Polygonum lapathifolium L. in Nanji Wetland National Nature Reserve, South of Poyang Lake, Jiangxi Province, China.</title>
        <authorList>
            <person name="Yu Z."/>
        </authorList>
    </citation>
    <scope>NUCLEOTIDE SEQUENCE [LARGE SCALE GENOMIC DNA]</scope>
    <source>
        <strain evidence="1 2">C31</strain>
    </source>
</reference>
<name>A0ABY8X5H6_9BACL</name>
<evidence type="ECO:0000313" key="1">
    <source>
        <dbReference type="EMBL" id="WIV19478.1"/>
    </source>
</evidence>
<evidence type="ECO:0000313" key="2">
    <source>
        <dbReference type="Proteomes" id="UP001236415"/>
    </source>
</evidence>
<dbReference type="Proteomes" id="UP001236415">
    <property type="component" value="Chromosome"/>
</dbReference>
<keyword evidence="2" id="KW-1185">Reference proteome</keyword>
<proteinExistence type="predicted"/>
<dbReference type="EMBL" id="CP127162">
    <property type="protein sequence ID" value="WIV19478.1"/>
    <property type="molecule type" value="Genomic_DNA"/>
</dbReference>
<organism evidence="1 2">
    <name type="scientific">Paenibacillus polygoni</name>
    <dbReference type="NCBI Taxonomy" id="3050112"/>
    <lineage>
        <taxon>Bacteria</taxon>
        <taxon>Bacillati</taxon>
        <taxon>Bacillota</taxon>
        <taxon>Bacilli</taxon>
        <taxon>Bacillales</taxon>
        <taxon>Paenibacillaceae</taxon>
        <taxon>Paenibacillus</taxon>
    </lineage>
</organism>
<gene>
    <name evidence="1" type="ORF">QPK24_01615</name>
</gene>
<accession>A0ABY8X5H6</accession>
<dbReference type="RefSeq" id="WP_285745619.1">
    <property type="nucleotide sequence ID" value="NZ_CP127162.1"/>
</dbReference>
<sequence length="139" mass="16271">MRRSHCHDEIKGYYTCLPGTLILIDTKEQILRAKESSDIASQVSDFQLSEKDMSLICEKAVSQGLLREQDKVEESVTCNKKPHENYKLTLYHESSTYHYEWNECDKDKQSLMILKDVIMNVLQKNETYAQLKEDMPYAE</sequence>